<dbReference type="STRING" id="267748.MMOB4050"/>
<comment type="function">
    <text evidence="5">Attaches a formyl group to the free amino group of methionyl-tRNA(fMet). The formyl group appears to play a dual role in the initiator identity of N-formylmethionyl-tRNA by promoting its recognition by IF2 and preventing the misappropriation of this tRNA by the elongation apparatus.</text>
</comment>
<sequence>MKIILAGTPDFSVPIFEEIIKKYEVVAIITQPDKQANRGLKTQESPVSFLANKYKIKLFKPEKISQIFHELEKLDFDFFLTAAFGQYIPTNILELPKKASLNIHGSLLPKYRGAAPIQHAILNGDLKTGISLIYMTKKMDAGNILKTEEFEIYDNDDADSIFLKMSLIASKKINFWLESIMKNDFEEIVQDEFFATQAPKLLKEDAKIDLEKMTFEEIKNKVRAFSSNPGSYIFLNKKRVKIFRVSLTNKKGLEIKYKNGLLYATKYQIEGKKIVDLN</sequence>
<dbReference type="HAMAP" id="MF_00182">
    <property type="entry name" value="Formyl_trans"/>
    <property type="match status" value="1"/>
</dbReference>
<dbReference type="Proteomes" id="UP000009072">
    <property type="component" value="Chromosome"/>
</dbReference>
<gene>
    <name evidence="5 8" type="primary">fmt</name>
    <name evidence="8" type="ordered locus">MMOB4050</name>
</gene>
<reference evidence="8 9" key="1">
    <citation type="journal article" date="2004" name="Genome Res.">
        <title>The complete genome and proteome of Mycoplasma mobile.</title>
        <authorList>
            <person name="Jaffe J.D."/>
            <person name="Stange-Thomann N."/>
            <person name="Smith C."/>
            <person name="DeCaprio D."/>
            <person name="Fisher S."/>
            <person name="Butler J."/>
            <person name="Calvo S."/>
            <person name="Elkins T."/>
            <person name="FitzGerald M.G."/>
            <person name="Hafez N."/>
            <person name="Kodira C.D."/>
            <person name="Major J."/>
            <person name="Wang S."/>
            <person name="Wilkinson J."/>
            <person name="Nicol R."/>
            <person name="Nusbaum C."/>
            <person name="Birren B."/>
            <person name="Berg H.C."/>
            <person name="Church G.M."/>
        </authorList>
    </citation>
    <scope>NUCLEOTIDE SEQUENCE [LARGE SCALE GENOMIC DNA]</scope>
    <source>
        <strain evidence="9">ATCC 43663 / 163K / NCTC 11711</strain>
    </source>
</reference>
<dbReference type="AlphaFoldDB" id="Q6KHN9"/>
<dbReference type="EC" id="2.1.2.9" evidence="2 5"/>
<dbReference type="InterPro" id="IPR002376">
    <property type="entry name" value="Formyl_transf_N"/>
</dbReference>
<keyword evidence="4 5" id="KW-0648">Protein biosynthesis</keyword>
<dbReference type="InterPro" id="IPR005794">
    <property type="entry name" value="Fmt"/>
</dbReference>
<feature type="binding site" evidence="5">
    <location>
        <begin position="106"/>
        <end position="109"/>
    </location>
    <ligand>
        <name>(6S)-5,6,7,8-tetrahydrofolate</name>
        <dbReference type="ChEBI" id="CHEBI:57453"/>
    </ligand>
</feature>
<evidence type="ECO:0000313" key="9">
    <source>
        <dbReference type="Proteomes" id="UP000009072"/>
    </source>
</evidence>
<dbReference type="InterPro" id="IPR044135">
    <property type="entry name" value="Met-tRNA-FMT_C"/>
</dbReference>
<dbReference type="CDD" id="cd08704">
    <property type="entry name" value="Met_tRNA_FMT_C"/>
    <property type="match status" value="1"/>
</dbReference>
<dbReference type="PROSITE" id="PS00373">
    <property type="entry name" value="GART"/>
    <property type="match status" value="1"/>
</dbReference>
<dbReference type="NCBIfam" id="TIGR00460">
    <property type="entry name" value="fmt"/>
    <property type="match status" value="1"/>
</dbReference>
<dbReference type="HOGENOM" id="CLU_033347_1_1_14"/>
<keyword evidence="3 5" id="KW-0808">Transferase</keyword>
<dbReference type="EMBL" id="AE017308">
    <property type="protein sequence ID" value="AAT27891.1"/>
    <property type="molecule type" value="Genomic_DNA"/>
</dbReference>
<dbReference type="InterPro" id="IPR041711">
    <property type="entry name" value="Met-tRNA-FMT_N"/>
</dbReference>
<comment type="catalytic activity">
    <reaction evidence="5">
        <text>L-methionyl-tRNA(fMet) + (6R)-10-formyltetrahydrofolate = N-formyl-L-methionyl-tRNA(fMet) + (6S)-5,6,7,8-tetrahydrofolate + H(+)</text>
        <dbReference type="Rhea" id="RHEA:24380"/>
        <dbReference type="Rhea" id="RHEA-COMP:9952"/>
        <dbReference type="Rhea" id="RHEA-COMP:9953"/>
        <dbReference type="ChEBI" id="CHEBI:15378"/>
        <dbReference type="ChEBI" id="CHEBI:57453"/>
        <dbReference type="ChEBI" id="CHEBI:78530"/>
        <dbReference type="ChEBI" id="CHEBI:78844"/>
        <dbReference type="ChEBI" id="CHEBI:195366"/>
        <dbReference type="EC" id="2.1.2.9"/>
    </reaction>
</comment>
<dbReference type="CDD" id="cd08646">
    <property type="entry name" value="FMT_core_Met-tRNA-FMT_N"/>
    <property type="match status" value="1"/>
</dbReference>
<dbReference type="InterPro" id="IPR005793">
    <property type="entry name" value="Formyl_trans_C"/>
</dbReference>
<keyword evidence="9" id="KW-1185">Reference proteome</keyword>
<comment type="similarity">
    <text evidence="1 5">Belongs to the Fmt family.</text>
</comment>
<feature type="domain" description="Formyl transferase N-terminal" evidence="6">
    <location>
        <begin position="3"/>
        <end position="161"/>
    </location>
</feature>
<dbReference type="KEGG" id="mmo:MMOB4050"/>
<dbReference type="PANTHER" id="PTHR11138:SF5">
    <property type="entry name" value="METHIONYL-TRNA FORMYLTRANSFERASE, MITOCHONDRIAL"/>
    <property type="match status" value="1"/>
</dbReference>
<dbReference type="Pfam" id="PF00551">
    <property type="entry name" value="Formyl_trans_N"/>
    <property type="match status" value="1"/>
</dbReference>
<evidence type="ECO:0000256" key="4">
    <source>
        <dbReference type="ARBA" id="ARBA00022917"/>
    </source>
</evidence>
<dbReference type="SUPFAM" id="SSF50486">
    <property type="entry name" value="FMT C-terminal domain-like"/>
    <property type="match status" value="1"/>
</dbReference>
<dbReference type="OrthoDB" id="9802815at2"/>
<evidence type="ECO:0000256" key="1">
    <source>
        <dbReference type="ARBA" id="ARBA00010699"/>
    </source>
</evidence>
<dbReference type="Pfam" id="PF02911">
    <property type="entry name" value="Formyl_trans_C"/>
    <property type="match status" value="1"/>
</dbReference>
<accession>Q6KHN9</accession>
<dbReference type="SUPFAM" id="SSF53328">
    <property type="entry name" value="Formyltransferase"/>
    <property type="match status" value="1"/>
</dbReference>
<proteinExistence type="inferred from homology"/>
<dbReference type="PANTHER" id="PTHR11138">
    <property type="entry name" value="METHIONYL-TRNA FORMYLTRANSFERASE"/>
    <property type="match status" value="1"/>
</dbReference>
<dbReference type="Gene3D" id="3.40.50.12230">
    <property type="match status" value="1"/>
</dbReference>
<dbReference type="InterPro" id="IPR036477">
    <property type="entry name" value="Formyl_transf_N_sf"/>
</dbReference>
<dbReference type="InterPro" id="IPR001555">
    <property type="entry name" value="GART_AS"/>
</dbReference>
<dbReference type="GO" id="GO:0004479">
    <property type="term" value="F:methionyl-tRNA formyltransferase activity"/>
    <property type="evidence" value="ECO:0007669"/>
    <property type="project" value="UniProtKB-UniRule"/>
</dbReference>
<evidence type="ECO:0000259" key="6">
    <source>
        <dbReference type="Pfam" id="PF00551"/>
    </source>
</evidence>
<organism evidence="8 9">
    <name type="scientific">Mycoplasma mobile (strain ATCC 43663 / 163K / NCTC 11711)</name>
    <name type="common">Mesomycoplasma mobile</name>
    <dbReference type="NCBI Taxonomy" id="267748"/>
    <lineage>
        <taxon>Bacteria</taxon>
        <taxon>Bacillati</taxon>
        <taxon>Mycoplasmatota</taxon>
        <taxon>Mycoplasmoidales</taxon>
        <taxon>Metamycoplasmataceae</taxon>
        <taxon>Mesomycoplasma</taxon>
    </lineage>
</organism>
<dbReference type="eggNOG" id="COG0223">
    <property type="taxonomic scope" value="Bacteria"/>
</dbReference>
<evidence type="ECO:0000256" key="3">
    <source>
        <dbReference type="ARBA" id="ARBA00022679"/>
    </source>
</evidence>
<dbReference type="InterPro" id="IPR011034">
    <property type="entry name" value="Formyl_transferase-like_C_sf"/>
</dbReference>
<protein>
    <recommendedName>
        <fullName evidence="2 5">Methionyl-tRNA formyltransferase</fullName>
        <ecNumber evidence="2 5">2.1.2.9</ecNumber>
    </recommendedName>
</protein>
<name>Q6KHN9_MYCM1</name>
<dbReference type="GO" id="GO:0005829">
    <property type="term" value="C:cytosol"/>
    <property type="evidence" value="ECO:0007669"/>
    <property type="project" value="TreeGrafter"/>
</dbReference>
<evidence type="ECO:0000259" key="7">
    <source>
        <dbReference type="Pfam" id="PF02911"/>
    </source>
</evidence>
<evidence type="ECO:0000256" key="2">
    <source>
        <dbReference type="ARBA" id="ARBA00012261"/>
    </source>
</evidence>
<dbReference type="RefSeq" id="WP_011264925.1">
    <property type="nucleotide sequence ID" value="NC_006908.1"/>
</dbReference>
<evidence type="ECO:0000313" key="8">
    <source>
        <dbReference type="EMBL" id="AAT27891.1"/>
    </source>
</evidence>
<feature type="domain" description="Formyl transferase C-terminal" evidence="7">
    <location>
        <begin position="201"/>
        <end position="269"/>
    </location>
</feature>
<evidence type="ECO:0000256" key="5">
    <source>
        <dbReference type="HAMAP-Rule" id="MF_00182"/>
    </source>
</evidence>